<accession>A0A5B7J015</accession>
<feature type="region of interest" description="Disordered" evidence="1">
    <location>
        <begin position="44"/>
        <end position="105"/>
    </location>
</feature>
<sequence>MLTVAPMGRTKREMRGSTPHLSFMQRKVIGSVAALWKEGGLGCGPHRQGAVVMEENRERGRIETQPCDRQPPPPRHSSPRLPPRRDRPPVITEQRGQHRHLHQEE</sequence>
<comment type="caution">
    <text evidence="2">The sequence shown here is derived from an EMBL/GenBank/DDBJ whole genome shotgun (WGS) entry which is preliminary data.</text>
</comment>
<dbReference type="Proteomes" id="UP000324222">
    <property type="component" value="Unassembled WGS sequence"/>
</dbReference>
<evidence type="ECO:0000313" key="2">
    <source>
        <dbReference type="EMBL" id="MPC87027.1"/>
    </source>
</evidence>
<evidence type="ECO:0000256" key="1">
    <source>
        <dbReference type="SAM" id="MobiDB-lite"/>
    </source>
</evidence>
<proteinExistence type="predicted"/>
<organism evidence="2 3">
    <name type="scientific">Portunus trituberculatus</name>
    <name type="common">Swimming crab</name>
    <name type="synonym">Neptunus trituberculatus</name>
    <dbReference type="NCBI Taxonomy" id="210409"/>
    <lineage>
        <taxon>Eukaryota</taxon>
        <taxon>Metazoa</taxon>
        <taxon>Ecdysozoa</taxon>
        <taxon>Arthropoda</taxon>
        <taxon>Crustacea</taxon>
        <taxon>Multicrustacea</taxon>
        <taxon>Malacostraca</taxon>
        <taxon>Eumalacostraca</taxon>
        <taxon>Eucarida</taxon>
        <taxon>Decapoda</taxon>
        <taxon>Pleocyemata</taxon>
        <taxon>Brachyura</taxon>
        <taxon>Eubrachyura</taxon>
        <taxon>Portunoidea</taxon>
        <taxon>Portunidae</taxon>
        <taxon>Portuninae</taxon>
        <taxon>Portunus</taxon>
    </lineage>
</organism>
<keyword evidence="3" id="KW-1185">Reference proteome</keyword>
<name>A0A5B7J015_PORTR</name>
<protein>
    <submittedName>
        <fullName evidence="2">Uncharacterized protein</fullName>
    </submittedName>
</protein>
<evidence type="ECO:0000313" key="3">
    <source>
        <dbReference type="Proteomes" id="UP000324222"/>
    </source>
</evidence>
<dbReference type="EMBL" id="VSRR010073311">
    <property type="protein sequence ID" value="MPC87027.1"/>
    <property type="molecule type" value="Genomic_DNA"/>
</dbReference>
<gene>
    <name evidence="2" type="ORF">E2C01_081875</name>
</gene>
<dbReference type="AlphaFoldDB" id="A0A5B7J015"/>
<reference evidence="2 3" key="1">
    <citation type="submission" date="2019-05" db="EMBL/GenBank/DDBJ databases">
        <title>Another draft genome of Portunus trituberculatus and its Hox gene families provides insights of decapod evolution.</title>
        <authorList>
            <person name="Jeong J.-H."/>
            <person name="Song I."/>
            <person name="Kim S."/>
            <person name="Choi T."/>
            <person name="Kim D."/>
            <person name="Ryu S."/>
            <person name="Kim W."/>
        </authorList>
    </citation>
    <scope>NUCLEOTIDE SEQUENCE [LARGE SCALE GENOMIC DNA]</scope>
    <source>
        <tissue evidence="2">Muscle</tissue>
    </source>
</reference>